<protein>
    <submittedName>
        <fullName evidence="8">Cytochrome c biogenesis protein ResB</fullName>
    </submittedName>
</protein>
<keyword evidence="4 6" id="KW-1133">Transmembrane helix</keyword>
<feature type="domain" description="ResB-like" evidence="7">
    <location>
        <begin position="342"/>
        <end position="410"/>
    </location>
</feature>
<evidence type="ECO:0000256" key="5">
    <source>
        <dbReference type="ARBA" id="ARBA00023136"/>
    </source>
</evidence>
<name>A0ABW5LPI7_9FLAO</name>
<feature type="transmembrane region" description="Helical" evidence="6">
    <location>
        <begin position="43"/>
        <end position="65"/>
    </location>
</feature>
<keyword evidence="2 6" id="KW-0812">Transmembrane</keyword>
<reference evidence="9" key="1">
    <citation type="journal article" date="2019" name="Int. J. Syst. Evol. Microbiol.">
        <title>The Global Catalogue of Microorganisms (GCM) 10K type strain sequencing project: providing services to taxonomists for standard genome sequencing and annotation.</title>
        <authorList>
            <consortium name="The Broad Institute Genomics Platform"/>
            <consortium name="The Broad Institute Genome Sequencing Center for Infectious Disease"/>
            <person name="Wu L."/>
            <person name="Ma J."/>
        </authorList>
    </citation>
    <scope>NUCLEOTIDE SEQUENCE [LARGE SCALE GENOMIC DNA]</scope>
    <source>
        <strain evidence="9">KCTC 52274</strain>
    </source>
</reference>
<feature type="transmembrane region" description="Helical" evidence="6">
    <location>
        <begin position="77"/>
        <end position="97"/>
    </location>
</feature>
<gene>
    <name evidence="8" type="ORF">ACFSR1_23775</name>
</gene>
<evidence type="ECO:0000256" key="2">
    <source>
        <dbReference type="ARBA" id="ARBA00022692"/>
    </source>
</evidence>
<dbReference type="Pfam" id="PF05140">
    <property type="entry name" value="ResB"/>
    <property type="match status" value="1"/>
</dbReference>
<dbReference type="RefSeq" id="WP_378295534.1">
    <property type="nucleotide sequence ID" value="NZ_JBHULE010000037.1"/>
</dbReference>
<evidence type="ECO:0000256" key="1">
    <source>
        <dbReference type="ARBA" id="ARBA00004141"/>
    </source>
</evidence>
<proteinExistence type="predicted"/>
<comment type="caution">
    <text evidence="8">The sequence shown here is derived from an EMBL/GenBank/DDBJ whole genome shotgun (WGS) entry which is preliminary data.</text>
</comment>
<dbReference type="Proteomes" id="UP001597319">
    <property type="component" value="Unassembled WGS sequence"/>
</dbReference>
<comment type="subcellular location">
    <subcellularLocation>
        <location evidence="1">Membrane</location>
        <topology evidence="1">Multi-pass membrane protein</topology>
    </subcellularLocation>
</comment>
<keyword evidence="3" id="KW-0201">Cytochrome c-type biogenesis</keyword>
<evidence type="ECO:0000256" key="3">
    <source>
        <dbReference type="ARBA" id="ARBA00022748"/>
    </source>
</evidence>
<dbReference type="EMBL" id="JBHULE010000037">
    <property type="protein sequence ID" value="MFD2565716.1"/>
    <property type="molecule type" value="Genomic_DNA"/>
</dbReference>
<keyword evidence="5 6" id="KW-0472">Membrane</keyword>
<evidence type="ECO:0000259" key="7">
    <source>
        <dbReference type="Pfam" id="PF05140"/>
    </source>
</evidence>
<organism evidence="8 9">
    <name type="scientific">Aquimarina rubra</name>
    <dbReference type="NCBI Taxonomy" id="1920033"/>
    <lineage>
        <taxon>Bacteria</taxon>
        <taxon>Pseudomonadati</taxon>
        <taxon>Bacteroidota</taxon>
        <taxon>Flavobacteriia</taxon>
        <taxon>Flavobacteriales</taxon>
        <taxon>Flavobacteriaceae</taxon>
        <taxon>Aquimarina</taxon>
    </lineage>
</organism>
<accession>A0ABW5LPI7</accession>
<evidence type="ECO:0000313" key="8">
    <source>
        <dbReference type="EMBL" id="MFD2565716.1"/>
    </source>
</evidence>
<evidence type="ECO:0000256" key="6">
    <source>
        <dbReference type="SAM" id="Phobius"/>
    </source>
</evidence>
<sequence>MKYLLNILFSNRTSGILLLVFAITMATATFIENDYGTETTKALVYNAKWFEILVLLLAFNFLGNIPKYNLFSWEKAPVFLFHIAFIIIILGSGITRYRGYEALMTIKEETASNRMISIDSYLQMQLGNGSINQHFISNPIFMSELGFNNISEKYNFENQDIYVNLKKYIPRAQYRLKDTTHGATYLHIVIADNDERKDFYIKKGERETIYGIPIAFENPHKSKKDIFIAKKNGIWSASFPEDTNYFSMILNKASFYPKDTLVPLQFKALSEINKIPIVFNEVSEDKYLEIISKEKNPEIKNPEAAIILSLESGNEKKEITLFGGPGYMNPYSTLFINGLHINLRYGSKPIKLPFSIFLKDFILERYPGSNSPSAFYSNLEIQEENRFFDYTIFMNNVLNHKGYRFFQSAYLPDETGTILSVNHDYWGTLTTYLGYALLALGMLLSICWKSSHFGLTLKLLR</sequence>
<evidence type="ECO:0000313" key="9">
    <source>
        <dbReference type="Proteomes" id="UP001597319"/>
    </source>
</evidence>
<feature type="transmembrane region" description="Helical" evidence="6">
    <location>
        <begin position="12"/>
        <end position="31"/>
    </location>
</feature>
<keyword evidence="9" id="KW-1185">Reference proteome</keyword>
<dbReference type="InterPro" id="IPR007816">
    <property type="entry name" value="ResB-like_domain"/>
</dbReference>
<feature type="transmembrane region" description="Helical" evidence="6">
    <location>
        <begin position="425"/>
        <end position="448"/>
    </location>
</feature>
<evidence type="ECO:0000256" key="4">
    <source>
        <dbReference type="ARBA" id="ARBA00022989"/>
    </source>
</evidence>